<dbReference type="GO" id="GO:0007059">
    <property type="term" value="P:chromosome segregation"/>
    <property type="evidence" value="ECO:0007669"/>
    <property type="project" value="TreeGrafter"/>
</dbReference>
<name>A0A4R5VMQ8_9BURK</name>
<comment type="similarity">
    <text evidence="1">Belongs to the ParB family.</text>
</comment>
<dbReference type="Proteomes" id="UP000294829">
    <property type="component" value="Unassembled WGS sequence"/>
</dbReference>
<reference evidence="4 5" key="1">
    <citation type="submission" date="2019-03" db="EMBL/GenBank/DDBJ databases">
        <title>Sapientia aquatica gen. nov., sp. nov., isolated from a crater lake.</title>
        <authorList>
            <person name="Felfoldi T."/>
            <person name="Szabo A."/>
            <person name="Toth E."/>
            <person name="Schumann P."/>
            <person name="Keki Z."/>
            <person name="Marialigeti K."/>
            <person name="Mathe I."/>
        </authorList>
    </citation>
    <scope>NUCLEOTIDE SEQUENCE [LARGE SCALE GENOMIC DNA]</scope>
    <source>
        <strain evidence="4 5">SA-152</strain>
    </source>
</reference>
<dbReference type="PANTHER" id="PTHR33375:SF1">
    <property type="entry name" value="CHROMOSOME-PARTITIONING PROTEIN PARB-RELATED"/>
    <property type="match status" value="1"/>
</dbReference>
<dbReference type="PANTHER" id="PTHR33375">
    <property type="entry name" value="CHROMOSOME-PARTITIONING PROTEIN PARB-RELATED"/>
    <property type="match status" value="1"/>
</dbReference>
<evidence type="ECO:0000256" key="1">
    <source>
        <dbReference type="ARBA" id="ARBA00006295"/>
    </source>
</evidence>
<keyword evidence="2" id="KW-0175">Coiled coil</keyword>
<keyword evidence="5" id="KW-1185">Reference proteome</keyword>
<dbReference type="InterPro" id="IPR003115">
    <property type="entry name" value="ParB_N"/>
</dbReference>
<sequence length="327" mass="36501">MSIYDKLGAKTASIKARVVEKPVERPIKTAPSAHWDATERMHLAEQKVSELEAELNKAINSAHSKIKLSDLLEIEGRRRKLTADEFKELKNNLEKHPLVTPITVRSVADGKYEIISGHNRVAVYRELGRSEIPAVVNDFDEIKSELGALFANLFHPSLPDVQKYAHFKRLKEVTGKSQRELAEESGADPSAIARFMSFERLPAEALALIYENPEKIGATAAAAFALISEKEYKQAAVIQAVKDIIAGDITQEVGVRQAKEAGDNVFVAAEPRRVVTPIKAGKFKYCKVLSTDQTIRIDFESKEERDLIEKTVMDIIKKRSIELSNKP</sequence>
<dbReference type="GO" id="GO:0005694">
    <property type="term" value="C:chromosome"/>
    <property type="evidence" value="ECO:0007669"/>
    <property type="project" value="TreeGrafter"/>
</dbReference>
<dbReference type="OrthoDB" id="248048at2"/>
<accession>A0A4R5VMQ8</accession>
<feature type="coiled-coil region" evidence="2">
    <location>
        <begin position="34"/>
        <end position="61"/>
    </location>
</feature>
<organism evidence="4 5">
    <name type="scientific">Sapientia aquatica</name>
    <dbReference type="NCBI Taxonomy" id="1549640"/>
    <lineage>
        <taxon>Bacteria</taxon>
        <taxon>Pseudomonadati</taxon>
        <taxon>Pseudomonadota</taxon>
        <taxon>Betaproteobacteria</taxon>
        <taxon>Burkholderiales</taxon>
        <taxon>Oxalobacteraceae</taxon>
        <taxon>Sapientia</taxon>
    </lineage>
</organism>
<comment type="caution">
    <text evidence="4">The sequence shown here is derived from an EMBL/GenBank/DDBJ whole genome shotgun (WGS) entry which is preliminary data.</text>
</comment>
<dbReference type="SMART" id="SM00470">
    <property type="entry name" value="ParB"/>
    <property type="match status" value="1"/>
</dbReference>
<gene>
    <name evidence="4" type="ORF">E2I14_18965</name>
</gene>
<evidence type="ECO:0000259" key="3">
    <source>
        <dbReference type="SMART" id="SM00470"/>
    </source>
</evidence>
<evidence type="ECO:0000256" key="2">
    <source>
        <dbReference type="SAM" id="Coils"/>
    </source>
</evidence>
<dbReference type="InterPro" id="IPR050336">
    <property type="entry name" value="Chromosome_partition/occlusion"/>
</dbReference>
<dbReference type="SUPFAM" id="SSF109709">
    <property type="entry name" value="KorB DNA-binding domain-like"/>
    <property type="match status" value="1"/>
</dbReference>
<dbReference type="GO" id="GO:0003677">
    <property type="term" value="F:DNA binding"/>
    <property type="evidence" value="ECO:0007669"/>
    <property type="project" value="InterPro"/>
</dbReference>
<feature type="domain" description="ParB-like N-terminal" evidence="3">
    <location>
        <begin position="64"/>
        <end position="153"/>
    </location>
</feature>
<dbReference type="SUPFAM" id="SSF110849">
    <property type="entry name" value="ParB/Sulfiredoxin"/>
    <property type="match status" value="1"/>
</dbReference>
<dbReference type="NCBIfam" id="TIGR00180">
    <property type="entry name" value="parB_part"/>
    <property type="match status" value="1"/>
</dbReference>
<dbReference type="Gene3D" id="1.10.10.2830">
    <property type="match status" value="1"/>
</dbReference>
<proteinExistence type="inferred from homology"/>
<dbReference type="InterPro" id="IPR004437">
    <property type="entry name" value="ParB/RepB/Spo0J"/>
</dbReference>
<evidence type="ECO:0000313" key="4">
    <source>
        <dbReference type="EMBL" id="TDK59214.1"/>
    </source>
</evidence>
<evidence type="ECO:0000313" key="5">
    <source>
        <dbReference type="Proteomes" id="UP000294829"/>
    </source>
</evidence>
<dbReference type="InterPro" id="IPR036086">
    <property type="entry name" value="ParB/Sulfiredoxin_sf"/>
</dbReference>
<dbReference type="RefSeq" id="WP_133331486.1">
    <property type="nucleotide sequence ID" value="NZ_SMYL01000028.1"/>
</dbReference>
<dbReference type="AlphaFoldDB" id="A0A4R5VMQ8"/>
<dbReference type="Pfam" id="PF02195">
    <property type="entry name" value="ParB_N"/>
    <property type="match status" value="1"/>
</dbReference>
<protein>
    <submittedName>
        <fullName evidence="4">ParB/RepB/Spo0J family partition protein</fullName>
    </submittedName>
</protein>
<dbReference type="EMBL" id="SMYL01000028">
    <property type="protein sequence ID" value="TDK59214.1"/>
    <property type="molecule type" value="Genomic_DNA"/>
</dbReference>
<dbReference type="Gene3D" id="3.90.1530.10">
    <property type="entry name" value="Conserved hypothetical protein from pyrococcus furiosus pfu- 392566-001, ParB domain"/>
    <property type="match status" value="1"/>
</dbReference>